<comment type="caution">
    <text evidence="2">The sequence shown here is derived from an EMBL/GenBank/DDBJ whole genome shotgun (WGS) entry which is preliminary data.</text>
</comment>
<gene>
    <name evidence="2" type="ORF">ISG29_12775</name>
</gene>
<feature type="region of interest" description="Disordered" evidence="1">
    <location>
        <begin position="1"/>
        <end position="20"/>
    </location>
</feature>
<evidence type="ECO:0000313" key="2">
    <source>
        <dbReference type="EMBL" id="MBF4162564.1"/>
    </source>
</evidence>
<proteinExistence type="predicted"/>
<name>A0A930YDK6_9ACTN</name>
<dbReference type="EMBL" id="JADIVZ010000006">
    <property type="protein sequence ID" value="MBF4162564.1"/>
    <property type="molecule type" value="Genomic_DNA"/>
</dbReference>
<protein>
    <submittedName>
        <fullName evidence="2">Uncharacterized protein</fullName>
    </submittedName>
</protein>
<reference evidence="2" key="1">
    <citation type="submission" date="2020-11" db="EMBL/GenBank/DDBJ databases">
        <title>Nocardioides sp. CBS4Y-1, whole genome shotgun sequence.</title>
        <authorList>
            <person name="Tuo L."/>
        </authorList>
    </citation>
    <scope>NUCLEOTIDE SEQUENCE</scope>
    <source>
        <strain evidence="2">CBS4Y-1</strain>
    </source>
</reference>
<sequence>MSRRPDGPYGPTPGRTHGRCGRHVALVVLDRAGFDDLVPIEPMTPPVMTCPALTGIPEARDAAALANRRTATGRSPHGSWKTARQSP</sequence>
<evidence type="ECO:0000256" key="1">
    <source>
        <dbReference type="SAM" id="MobiDB-lite"/>
    </source>
</evidence>
<accession>A0A930YDK6</accession>
<organism evidence="2 3">
    <name type="scientific">Nocardioides acrostichi</name>
    <dbReference type="NCBI Taxonomy" id="2784339"/>
    <lineage>
        <taxon>Bacteria</taxon>
        <taxon>Bacillati</taxon>
        <taxon>Actinomycetota</taxon>
        <taxon>Actinomycetes</taxon>
        <taxon>Propionibacteriales</taxon>
        <taxon>Nocardioidaceae</taxon>
        <taxon>Nocardioides</taxon>
    </lineage>
</organism>
<dbReference type="AlphaFoldDB" id="A0A930YDK6"/>
<dbReference type="RefSeq" id="WP_194503834.1">
    <property type="nucleotide sequence ID" value="NZ_JADIVZ010000006.1"/>
</dbReference>
<keyword evidence="3" id="KW-1185">Reference proteome</keyword>
<dbReference type="Proteomes" id="UP000656804">
    <property type="component" value="Unassembled WGS sequence"/>
</dbReference>
<evidence type="ECO:0000313" key="3">
    <source>
        <dbReference type="Proteomes" id="UP000656804"/>
    </source>
</evidence>
<feature type="region of interest" description="Disordered" evidence="1">
    <location>
        <begin position="66"/>
        <end position="87"/>
    </location>
</feature>